<evidence type="ECO:0000256" key="1">
    <source>
        <dbReference type="SAM" id="MobiDB-lite"/>
    </source>
</evidence>
<feature type="transmembrane region" description="Helical" evidence="2">
    <location>
        <begin position="234"/>
        <end position="260"/>
    </location>
</feature>
<proteinExistence type="predicted"/>
<keyword evidence="2" id="KW-1133">Transmembrane helix</keyword>
<reference evidence="3 4" key="1">
    <citation type="journal article" date="2020" name="Genome Biol. Evol.">
        <title>A new high-quality draft genome assembly of the Chinese cordyceps Ophiocordyceps sinensis.</title>
        <authorList>
            <person name="Shu R."/>
            <person name="Zhang J."/>
            <person name="Meng Q."/>
            <person name="Zhang H."/>
            <person name="Zhou G."/>
            <person name="Li M."/>
            <person name="Wu P."/>
            <person name="Zhao Y."/>
            <person name="Chen C."/>
            <person name="Qin Q."/>
        </authorList>
    </citation>
    <scope>NUCLEOTIDE SEQUENCE [LARGE SCALE GENOMIC DNA]</scope>
    <source>
        <strain evidence="3 4">IOZ07</strain>
    </source>
</reference>
<gene>
    <name evidence="3" type="ORF">G6O67_003210</name>
</gene>
<accession>A0A8H4PVV7</accession>
<organism evidence="3 4">
    <name type="scientific">Ophiocordyceps sinensis</name>
    <dbReference type="NCBI Taxonomy" id="72228"/>
    <lineage>
        <taxon>Eukaryota</taxon>
        <taxon>Fungi</taxon>
        <taxon>Dikarya</taxon>
        <taxon>Ascomycota</taxon>
        <taxon>Pezizomycotina</taxon>
        <taxon>Sordariomycetes</taxon>
        <taxon>Hypocreomycetidae</taxon>
        <taxon>Hypocreales</taxon>
        <taxon>Ophiocordycipitaceae</taxon>
        <taxon>Ophiocordyceps</taxon>
    </lineage>
</organism>
<dbReference type="AlphaFoldDB" id="A0A8H4PVV7"/>
<dbReference type="EMBL" id="JAAVMX010000003">
    <property type="protein sequence ID" value="KAF4511407.1"/>
    <property type="molecule type" value="Genomic_DNA"/>
</dbReference>
<evidence type="ECO:0000313" key="3">
    <source>
        <dbReference type="EMBL" id="KAF4511407.1"/>
    </source>
</evidence>
<name>A0A8H4PVV7_9HYPO</name>
<sequence>MKSHFLASDYSIMLEPTLHHEWQAAGCLRSTLTRISRLVMRRMPITEVVEASQSGHPCTKGSLGARMPLISQYRTYNLAIPVPTTETKRFSSAARVIARSWEPRAVATQHQHTDFPLSLLSLTVYPYREPIARKACLDNNCADKNGTNQRRQGKGGAKGSGTASGGAGDGGCGARGSRCRGGCARGPGGDARRCSCGGARRCRCGRRRGARTGGGLRNAGRAVPVVMVRDTRRLGVMVMVMVMVMVVVVVFMVVVAATLGRRSGGLRHARRAVPVVAMRLTRLGRLVAVAGGGEGWSGMAVPCSRGSEPVSRCRRRETTNSGRRAARSRPSPSARGAAS</sequence>
<protein>
    <submittedName>
        <fullName evidence="3">Uncharacterized protein</fullName>
    </submittedName>
</protein>
<feature type="compositionally biased region" description="Gly residues" evidence="1">
    <location>
        <begin position="154"/>
        <end position="174"/>
    </location>
</feature>
<dbReference type="Proteomes" id="UP000557566">
    <property type="component" value="Unassembled WGS sequence"/>
</dbReference>
<evidence type="ECO:0000256" key="2">
    <source>
        <dbReference type="SAM" id="Phobius"/>
    </source>
</evidence>
<evidence type="ECO:0000313" key="4">
    <source>
        <dbReference type="Proteomes" id="UP000557566"/>
    </source>
</evidence>
<feature type="region of interest" description="Disordered" evidence="1">
    <location>
        <begin position="143"/>
        <end position="174"/>
    </location>
</feature>
<keyword evidence="4" id="KW-1185">Reference proteome</keyword>
<comment type="caution">
    <text evidence="3">The sequence shown here is derived from an EMBL/GenBank/DDBJ whole genome shotgun (WGS) entry which is preliminary data.</text>
</comment>
<keyword evidence="2" id="KW-0812">Transmembrane</keyword>
<keyword evidence="2" id="KW-0472">Membrane</keyword>
<feature type="compositionally biased region" description="Low complexity" evidence="1">
    <location>
        <begin position="328"/>
        <end position="339"/>
    </location>
</feature>
<feature type="region of interest" description="Disordered" evidence="1">
    <location>
        <begin position="303"/>
        <end position="339"/>
    </location>
</feature>